<protein>
    <submittedName>
        <fullName evidence="2">ASKHA domain-containing protein</fullName>
    </submittedName>
</protein>
<sequence length="537" mass="56750">MPGKKYRIVFQPDNTIAYIKAGESLADAAAEAGAEIGRHCGGAGICGKCRVKTARGLDPLSPPTQREKDVLGEDGLKNGVRLACCAQIAADGTVFVIDRAGSEGNKILDGFSRPIEDWRPGSRGCGVSVDIGTTTVVLYLFDLEAHIEMDKIAFVNPQVRFGDDVISRIAFSSESKERLCAAQQTLVKEMNGNIGLLARRSGIQIDDITEITIAGNTVMEHLFCGISPKSIGHSPYRPEFLVRPPFPASDVGIKINKAGMIKMLPNVAGYVGADIVAGAAALNMDTEDTMRLLVDIGTNNEIVIGNSKGMYCCAAAAGPALEGARIKYGMRACGGAVESVRVMDGDIVCRTIGGEAPKGLCGSGLIDAVALALREGVIGRGGRFNSPDKAAAPLIGKRMCRAEGGMAQLLLTDGRNPVYLTQKDIREVQLAVGAIKVGIGAMLEREGITSSRLEEVCLAGAFGNNINIESAVAVGLLPDVDRNRIRSVKNTSGLGASMALASADFYARTLDTARKMQYVELSALTDFQERFVAAMGF</sequence>
<dbReference type="InterPro" id="IPR041414">
    <property type="entry name" value="Raco-like_middle"/>
</dbReference>
<dbReference type="PANTHER" id="PTHR42895">
    <property type="entry name" value="IRON-SULFUR CLUSTER-BINDING PROTEIN-RELATED"/>
    <property type="match status" value="1"/>
</dbReference>
<dbReference type="InterPro" id="IPR042259">
    <property type="entry name" value="Raco-like_middle_sf"/>
</dbReference>
<dbReference type="PANTHER" id="PTHR42895:SF2">
    <property type="entry name" value="IRON-SULFUR CLUSTER PROTEIN"/>
    <property type="match status" value="1"/>
</dbReference>
<dbReference type="Pfam" id="PF00111">
    <property type="entry name" value="Fer2"/>
    <property type="match status" value="1"/>
</dbReference>
<name>A0AAW5JWD7_9BACT</name>
<dbReference type="InterPro" id="IPR001041">
    <property type="entry name" value="2Fe-2S_ferredoxin-type"/>
</dbReference>
<reference evidence="2 3" key="1">
    <citation type="submission" date="2022-06" db="EMBL/GenBank/DDBJ databases">
        <title>Isolation of gut microbiota from human fecal samples.</title>
        <authorList>
            <person name="Pamer E.G."/>
            <person name="Barat B."/>
            <person name="Waligurski E."/>
            <person name="Medina S."/>
            <person name="Paddock L."/>
            <person name="Mostad J."/>
        </authorList>
    </citation>
    <scope>NUCLEOTIDE SEQUENCE [LARGE SCALE GENOMIC DNA]</scope>
    <source>
        <strain evidence="2 3">DFI.9.90</strain>
    </source>
</reference>
<dbReference type="GO" id="GO:0051536">
    <property type="term" value="F:iron-sulfur cluster binding"/>
    <property type="evidence" value="ECO:0007669"/>
    <property type="project" value="InterPro"/>
</dbReference>
<keyword evidence="3" id="KW-1185">Reference proteome</keyword>
<dbReference type="EMBL" id="JANFYT010000001">
    <property type="protein sequence ID" value="MCQ4812850.1"/>
    <property type="molecule type" value="Genomic_DNA"/>
</dbReference>
<dbReference type="PROSITE" id="PS51085">
    <property type="entry name" value="2FE2S_FER_2"/>
    <property type="match status" value="1"/>
</dbReference>
<proteinExistence type="predicted"/>
<evidence type="ECO:0000313" key="3">
    <source>
        <dbReference type="Proteomes" id="UP001205919"/>
    </source>
</evidence>
<comment type="caution">
    <text evidence="2">The sequence shown here is derived from an EMBL/GenBank/DDBJ whole genome shotgun (WGS) entry which is preliminary data.</text>
</comment>
<feature type="domain" description="2Fe-2S ferredoxin-type" evidence="1">
    <location>
        <begin position="6"/>
        <end position="100"/>
    </location>
</feature>
<dbReference type="AlphaFoldDB" id="A0AAW5JWD7"/>
<organism evidence="2 3">
    <name type="scientific">Cloacibacillus evryensis</name>
    <dbReference type="NCBI Taxonomy" id="508460"/>
    <lineage>
        <taxon>Bacteria</taxon>
        <taxon>Thermotogati</taxon>
        <taxon>Synergistota</taxon>
        <taxon>Synergistia</taxon>
        <taxon>Synergistales</taxon>
        <taxon>Synergistaceae</taxon>
        <taxon>Cloacibacillus</taxon>
    </lineage>
</organism>
<evidence type="ECO:0000259" key="1">
    <source>
        <dbReference type="PROSITE" id="PS51085"/>
    </source>
</evidence>
<dbReference type="Pfam" id="PF14574">
    <property type="entry name" value="RACo_C_ter"/>
    <property type="match status" value="1"/>
</dbReference>
<dbReference type="InterPro" id="IPR012675">
    <property type="entry name" value="Beta-grasp_dom_sf"/>
</dbReference>
<dbReference type="Gene3D" id="3.30.420.480">
    <property type="entry name" value="Domain of unknown function (DUF4445)"/>
    <property type="match status" value="1"/>
</dbReference>
<dbReference type="RefSeq" id="WP_008711950.1">
    <property type="nucleotide sequence ID" value="NZ_CABKQM010000008.1"/>
</dbReference>
<dbReference type="InterPro" id="IPR027980">
    <property type="entry name" value="RACo_C"/>
</dbReference>
<dbReference type="Proteomes" id="UP001205919">
    <property type="component" value="Unassembled WGS sequence"/>
</dbReference>
<dbReference type="InterPro" id="IPR036010">
    <property type="entry name" value="2Fe-2S_ferredoxin-like_sf"/>
</dbReference>
<dbReference type="InterPro" id="IPR052911">
    <property type="entry name" value="Corrinoid_activation_enz"/>
</dbReference>
<accession>A0AAW5JWD7</accession>
<dbReference type="SUPFAM" id="SSF54292">
    <property type="entry name" value="2Fe-2S ferredoxin-like"/>
    <property type="match status" value="1"/>
</dbReference>
<dbReference type="Pfam" id="PF17651">
    <property type="entry name" value="Raco_middle"/>
    <property type="match status" value="1"/>
</dbReference>
<gene>
    <name evidence="2" type="ORF">NE630_00255</name>
</gene>
<dbReference type="Gene3D" id="3.10.20.30">
    <property type="match status" value="1"/>
</dbReference>
<evidence type="ECO:0000313" key="2">
    <source>
        <dbReference type="EMBL" id="MCQ4812850.1"/>
    </source>
</evidence>